<dbReference type="GO" id="GO:0005829">
    <property type="term" value="C:cytosol"/>
    <property type="evidence" value="ECO:0007669"/>
    <property type="project" value="TreeGrafter"/>
</dbReference>
<evidence type="ECO:0000256" key="7">
    <source>
        <dbReference type="ARBA" id="ARBA00024867"/>
    </source>
</evidence>
<evidence type="ECO:0000256" key="9">
    <source>
        <dbReference type="PROSITE-ProRule" id="PRU01091"/>
    </source>
</evidence>
<feature type="domain" description="Response regulatory" evidence="10">
    <location>
        <begin position="2"/>
        <end position="115"/>
    </location>
</feature>
<dbReference type="InterPro" id="IPR036388">
    <property type="entry name" value="WH-like_DNA-bd_sf"/>
</dbReference>
<sequence length="227" mass="26102">MNILLAEDELDIRNLIELHLIKEGFNVFLAENGEEAIEIFDKEDINLSLLDVMMPKKDGLAVLKHIRSKSKIPVIFLTARGEDNDIILGLGLGADDYVIKPFSPIELIARIHAQLRRYYKYNSDAVSNEITLGNLKLNKESCSIEKNHIPLELNAKEYKILELLIENAGKVYTKKQLYEIVWGEPYYGDDNTIMVHISHIRDKIEDNPKSPKYLKTIRGIGYKMEKF</sequence>
<dbReference type="PANTHER" id="PTHR48111">
    <property type="entry name" value="REGULATOR OF RPOS"/>
    <property type="match status" value="1"/>
</dbReference>
<dbReference type="EMBL" id="FQVM01000014">
    <property type="protein sequence ID" value="SHE85386.1"/>
    <property type="molecule type" value="Genomic_DNA"/>
</dbReference>
<name>A0A1M4WVY2_9CLOT</name>
<dbReference type="InterPro" id="IPR016032">
    <property type="entry name" value="Sig_transdc_resp-reg_C-effctor"/>
</dbReference>
<dbReference type="STRING" id="1533.SAMN05443638_11445"/>
<accession>A0A1M4WVY2</accession>
<dbReference type="Pfam" id="PF00486">
    <property type="entry name" value="Trans_reg_C"/>
    <property type="match status" value="1"/>
</dbReference>
<dbReference type="InterPro" id="IPR039420">
    <property type="entry name" value="WalR-like"/>
</dbReference>
<feature type="domain" description="OmpR/PhoB-type" evidence="11">
    <location>
        <begin position="127"/>
        <end position="226"/>
    </location>
</feature>
<protein>
    <recommendedName>
        <fullName evidence="1">Stage 0 sporulation protein A homolog</fullName>
    </recommendedName>
</protein>
<dbReference type="SMART" id="SM00448">
    <property type="entry name" value="REC"/>
    <property type="match status" value="1"/>
</dbReference>
<feature type="modified residue" description="4-aspartylphosphate" evidence="8">
    <location>
        <position position="51"/>
    </location>
</feature>
<evidence type="ECO:0000256" key="8">
    <source>
        <dbReference type="PROSITE-ProRule" id="PRU00169"/>
    </source>
</evidence>
<keyword evidence="4" id="KW-0805">Transcription regulation</keyword>
<dbReference type="AlphaFoldDB" id="A0A1M4WVY2"/>
<evidence type="ECO:0000256" key="5">
    <source>
        <dbReference type="ARBA" id="ARBA00023125"/>
    </source>
</evidence>
<dbReference type="Gene3D" id="3.40.50.2300">
    <property type="match status" value="1"/>
</dbReference>
<dbReference type="SMART" id="SM00862">
    <property type="entry name" value="Trans_reg_C"/>
    <property type="match status" value="1"/>
</dbReference>
<dbReference type="PROSITE" id="PS50110">
    <property type="entry name" value="RESPONSE_REGULATORY"/>
    <property type="match status" value="1"/>
</dbReference>
<feature type="DNA-binding region" description="OmpR/PhoB-type" evidence="9">
    <location>
        <begin position="127"/>
        <end position="226"/>
    </location>
</feature>
<dbReference type="Gene3D" id="1.10.10.10">
    <property type="entry name" value="Winged helix-like DNA-binding domain superfamily/Winged helix DNA-binding domain"/>
    <property type="match status" value="1"/>
</dbReference>
<keyword evidence="3" id="KW-0902">Two-component regulatory system</keyword>
<reference evidence="12 13" key="1">
    <citation type="submission" date="2016-11" db="EMBL/GenBank/DDBJ databases">
        <authorList>
            <person name="Jaros S."/>
            <person name="Januszkiewicz K."/>
            <person name="Wedrychowicz H."/>
        </authorList>
    </citation>
    <scope>NUCLEOTIDE SEQUENCE [LARGE SCALE GENOMIC DNA]</scope>
    <source>
        <strain evidence="12 13">DSM 2631</strain>
    </source>
</reference>
<organism evidence="12 13">
    <name type="scientific">Clostridium fallax</name>
    <dbReference type="NCBI Taxonomy" id="1533"/>
    <lineage>
        <taxon>Bacteria</taxon>
        <taxon>Bacillati</taxon>
        <taxon>Bacillota</taxon>
        <taxon>Clostridia</taxon>
        <taxon>Eubacteriales</taxon>
        <taxon>Clostridiaceae</taxon>
        <taxon>Clostridium</taxon>
    </lineage>
</organism>
<dbReference type="Pfam" id="PF00072">
    <property type="entry name" value="Response_reg"/>
    <property type="match status" value="1"/>
</dbReference>
<dbReference type="GO" id="GO:0000976">
    <property type="term" value="F:transcription cis-regulatory region binding"/>
    <property type="evidence" value="ECO:0007669"/>
    <property type="project" value="TreeGrafter"/>
</dbReference>
<dbReference type="CDD" id="cd17574">
    <property type="entry name" value="REC_OmpR"/>
    <property type="match status" value="1"/>
</dbReference>
<keyword evidence="2 8" id="KW-0597">Phosphoprotein</keyword>
<dbReference type="Gene3D" id="6.10.250.690">
    <property type="match status" value="1"/>
</dbReference>
<gene>
    <name evidence="12" type="ORF">SAMN05443638_11445</name>
</gene>
<dbReference type="FunFam" id="1.10.10.10:FF:000018">
    <property type="entry name" value="DNA-binding response regulator ResD"/>
    <property type="match status" value="1"/>
</dbReference>
<dbReference type="FunFam" id="3.40.50.2300:FF:000001">
    <property type="entry name" value="DNA-binding response regulator PhoB"/>
    <property type="match status" value="1"/>
</dbReference>
<keyword evidence="6" id="KW-0804">Transcription</keyword>
<dbReference type="GO" id="GO:0006355">
    <property type="term" value="P:regulation of DNA-templated transcription"/>
    <property type="evidence" value="ECO:0007669"/>
    <property type="project" value="InterPro"/>
</dbReference>
<keyword evidence="5 9" id="KW-0238">DNA-binding</keyword>
<dbReference type="InterPro" id="IPR011006">
    <property type="entry name" value="CheY-like_superfamily"/>
</dbReference>
<dbReference type="SUPFAM" id="SSF52172">
    <property type="entry name" value="CheY-like"/>
    <property type="match status" value="1"/>
</dbReference>
<evidence type="ECO:0000256" key="3">
    <source>
        <dbReference type="ARBA" id="ARBA00023012"/>
    </source>
</evidence>
<evidence type="ECO:0000259" key="10">
    <source>
        <dbReference type="PROSITE" id="PS50110"/>
    </source>
</evidence>
<evidence type="ECO:0000259" key="11">
    <source>
        <dbReference type="PROSITE" id="PS51755"/>
    </source>
</evidence>
<evidence type="ECO:0000256" key="6">
    <source>
        <dbReference type="ARBA" id="ARBA00023163"/>
    </source>
</evidence>
<dbReference type="GO" id="GO:0032993">
    <property type="term" value="C:protein-DNA complex"/>
    <property type="evidence" value="ECO:0007669"/>
    <property type="project" value="TreeGrafter"/>
</dbReference>
<dbReference type="PROSITE" id="PS51755">
    <property type="entry name" value="OMPR_PHOB"/>
    <property type="match status" value="1"/>
</dbReference>
<dbReference type="CDD" id="cd00383">
    <property type="entry name" value="trans_reg_C"/>
    <property type="match status" value="1"/>
</dbReference>
<dbReference type="GO" id="GO:0000156">
    <property type="term" value="F:phosphorelay response regulator activity"/>
    <property type="evidence" value="ECO:0007669"/>
    <property type="project" value="TreeGrafter"/>
</dbReference>
<evidence type="ECO:0000313" key="13">
    <source>
        <dbReference type="Proteomes" id="UP000184035"/>
    </source>
</evidence>
<dbReference type="Proteomes" id="UP000184035">
    <property type="component" value="Unassembled WGS sequence"/>
</dbReference>
<dbReference type="InterPro" id="IPR001789">
    <property type="entry name" value="Sig_transdc_resp-reg_receiver"/>
</dbReference>
<evidence type="ECO:0000256" key="4">
    <source>
        <dbReference type="ARBA" id="ARBA00023015"/>
    </source>
</evidence>
<dbReference type="RefSeq" id="WP_072896173.1">
    <property type="nucleotide sequence ID" value="NZ_FQVM01000014.1"/>
</dbReference>
<comment type="function">
    <text evidence="7">May play the central regulatory role in sporulation. It may be an element of the effector pathway responsible for the activation of sporulation genes in response to nutritional stress. Spo0A may act in concert with spo0H (a sigma factor) to control the expression of some genes that are critical to the sporulation process.</text>
</comment>
<evidence type="ECO:0000256" key="1">
    <source>
        <dbReference type="ARBA" id="ARBA00018672"/>
    </source>
</evidence>
<keyword evidence="13" id="KW-1185">Reference proteome</keyword>
<dbReference type="SUPFAM" id="SSF46894">
    <property type="entry name" value="C-terminal effector domain of the bipartite response regulators"/>
    <property type="match status" value="1"/>
</dbReference>
<dbReference type="OrthoDB" id="9790442at2"/>
<evidence type="ECO:0000256" key="2">
    <source>
        <dbReference type="ARBA" id="ARBA00022553"/>
    </source>
</evidence>
<proteinExistence type="predicted"/>
<dbReference type="PANTHER" id="PTHR48111:SF40">
    <property type="entry name" value="PHOSPHATE REGULON TRANSCRIPTIONAL REGULATORY PROTEIN PHOB"/>
    <property type="match status" value="1"/>
</dbReference>
<evidence type="ECO:0000313" key="12">
    <source>
        <dbReference type="EMBL" id="SHE85386.1"/>
    </source>
</evidence>
<dbReference type="InterPro" id="IPR001867">
    <property type="entry name" value="OmpR/PhoB-type_DNA-bd"/>
</dbReference>